<dbReference type="Gene3D" id="3.40.190.290">
    <property type="match status" value="1"/>
</dbReference>
<organism evidence="6 7">
    <name type="scientific">Maricaulis virginensis</name>
    <dbReference type="NCBI Taxonomy" id="144022"/>
    <lineage>
        <taxon>Bacteria</taxon>
        <taxon>Pseudomonadati</taxon>
        <taxon>Pseudomonadota</taxon>
        <taxon>Alphaproteobacteria</taxon>
        <taxon>Maricaulales</taxon>
        <taxon>Maricaulaceae</taxon>
        <taxon>Maricaulis</taxon>
    </lineage>
</organism>
<dbReference type="SUPFAM" id="SSF53850">
    <property type="entry name" value="Periplasmic binding protein-like II"/>
    <property type="match status" value="1"/>
</dbReference>
<name>A0A9W6MPD2_9PROT</name>
<dbReference type="InterPro" id="IPR036388">
    <property type="entry name" value="WH-like_DNA-bd_sf"/>
</dbReference>
<dbReference type="EMBL" id="BSFE01000006">
    <property type="protein sequence ID" value="GLK52841.1"/>
    <property type="molecule type" value="Genomic_DNA"/>
</dbReference>
<evidence type="ECO:0000256" key="2">
    <source>
        <dbReference type="ARBA" id="ARBA00023015"/>
    </source>
</evidence>
<keyword evidence="7" id="KW-1185">Reference proteome</keyword>
<evidence type="ECO:0000259" key="5">
    <source>
        <dbReference type="PROSITE" id="PS50931"/>
    </source>
</evidence>
<sequence length="328" mass="36908">MDSQQTDTLLRRTLFDWDDLQIFHAVATTGSMSAAATALGCQQSTISKRMRQLESRLGSQLIERHAGGIMLTPAGENAFDYVLTMQRSAHQLETRIAGRDRAMEGEVTLRAPDGLSSFWLARHVPEFQRTHPAIGLKLLGEHSAAMGENASSIAVTFVPEKTMDTQAELLATLHYMPVASREFIETYGAPRSLVDVMNLRFATLEQYDRSLSLWGEKAEAADTLIKYSFRTDLSSVLFEVVRHGGGIAMAPTYLAALYADELVVLDYDFHQDIKVWLKYMPGSQGIGRIKCVGDWITDIFNRRNNPWFREEFCHPREFCGIDVIRPQP</sequence>
<comment type="caution">
    <text evidence="6">The sequence shown here is derived from an EMBL/GenBank/DDBJ whole genome shotgun (WGS) entry which is preliminary data.</text>
</comment>
<evidence type="ECO:0000256" key="4">
    <source>
        <dbReference type="ARBA" id="ARBA00023163"/>
    </source>
</evidence>
<dbReference type="PRINTS" id="PR00039">
    <property type="entry name" value="HTHLYSR"/>
</dbReference>
<dbReference type="Gene3D" id="1.10.10.10">
    <property type="entry name" value="Winged helix-like DNA-binding domain superfamily/Winged helix DNA-binding domain"/>
    <property type="match status" value="1"/>
</dbReference>
<dbReference type="PROSITE" id="PS50931">
    <property type="entry name" value="HTH_LYSR"/>
    <property type="match status" value="1"/>
</dbReference>
<proteinExistence type="inferred from homology"/>
<dbReference type="InterPro" id="IPR005119">
    <property type="entry name" value="LysR_subst-bd"/>
</dbReference>
<dbReference type="GO" id="GO:0043565">
    <property type="term" value="F:sequence-specific DNA binding"/>
    <property type="evidence" value="ECO:0007669"/>
    <property type="project" value="TreeGrafter"/>
</dbReference>
<protein>
    <submittedName>
        <fullName evidence="6">Transcriptional regulator</fullName>
    </submittedName>
</protein>
<evidence type="ECO:0000256" key="3">
    <source>
        <dbReference type="ARBA" id="ARBA00023125"/>
    </source>
</evidence>
<reference evidence="6" key="1">
    <citation type="journal article" date="2014" name="Int. J. Syst. Evol. Microbiol.">
        <title>Complete genome sequence of Corynebacterium casei LMG S-19264T (=DSM 44701T), isolated from a smear-ripened cheese.</title>
        <authorList>
            <consortium name="US DOE Joint Genome Institute (JGI-PGF)"/>
            <person name="Walter F."/>
            <person name="Albersmeier A."/>
            <person name="Kalinowski J."/>
            <person name="Ruckert C."/>
        </authorList>
    </citation>
    <scope>NUCLEOTIDE SEQUENCE</scope>
    <source>
        <strain evidence="6">VKM B-1513</strain>
    </source>
</reference>
<evidence type="ECO:0000313" key="6">
    <source>
        <dbReference type="EMBL" id="GLK52841.1"/>
    </source>
</evidence>
<accession>A0A9W6MPD2</accession>
<dbReference type="GO" id="GO:0003700">
    <property type="term" value="F:DNA-binding transcription factor activity"/>
    <property type="evidence" value="ECO:0007669"/>
    <property type="project" value="InterPro"/>
</dbReference>
<comment type="similarity">
    <text evidence="1">Belongs to the LysR transcriptional regulatory family.</text>
</comment>
<evidence type="ECO:0000256" key="1">
    <source>
        <dbReference type="ARBA" id="ARBA00009437"/>
    </source>
</evidence>
<dbReference type="GO" id="GO:0006351">
    <property type="term" value="P:DNA-templated transcription"/>
    <property type="evidence" value="ECO:0007669"/>
    <property type="project" value="TreeGrafter"/>
</dbReference>
<dbReference type="PANTHER" id="PTHR30537">
    <property type="entry name" value="HTH-TYPE TRANSCRIPTIONAL REGULATOR"/>
    <property type="match status" value="1"/>
</dbReference>
<dbReference type="InterPro" id="IPR000847">
    <property type="entry name" value="LysR_HTH_N"/>
</dbReference>
<dbReference type="Pfam" id="PF03466">
    <property type="entry name" value="LysR_substrate"/>
    <property type="match status" value="1"/>
</dbReference>
<keyword evidence="3" id="KW-0238">DNA-binding</keyword>
<dbReference type="SUPFAM" id="SSF46785">
    <property type="entry name" value="Winged helix' DNA-binding domain"/>
    <property type="match status" value="1"/>
</dbReference>
<dbReference type="InterPro" id="IPR058163">
    <property type="entry name" value="LysR-type_TF_proteobact-type"/>
</dbReference>
<reference evidence="6" key="2">
    <citation type="submission" date="2023-01" db="EMBL/GenBank/DDBJ databases">
        <authorList>
            <person name="Sun Q."/>
            <person name="Evtushenko L."/>
        </authorList>
    </citation>
    <scope>NUCLEOTIDE SEQUENCE</scope>
    <source>
        <strain evidence="6">VKM B-1513</strain>
    </source>
</reference>
<dbReference type="Pfam" id="PF00126">
    <property type="entry name" value="HTH_1"/>
    <property type="match status" value="1"/>
</dbReference>
<dbReference type="FunFam" id="1.10.10.10:FF:000001">
    <property type="entry name" value="LysR family transcriptional regulator"/>
    <property type="match status" value="1"/>
</dbReference>
<keyword evidence="2" id="KW-0805">Transcription regulation</keyword>
<feature type="domain" description="HTH lysR-type" evidence="5">
    <location>
        <begin position="15"/>
        <end position="72"/>
    </location>
</feature>
<dbReference type="InterPro" id="IPR036390">
    <property type="entry name" value="WH_DNA-bd_sf"/>
</dbReference>
<evidence type="ECO:0000313" key="7">
    <source>
        <dbReference type="Proteomes" id="UP001143486"/>
    </source>
</evidence>
<dbReference type="PANTHER" id="PTHR30537:SF3">
    <property type="entry name" value="TRANSCRIPTIONAL REGULATORY PROTEIN"/>
    <property type="match status" value="1"/>
</dbReference>
<keyword evidence="4" id="KW-0804">Transcription</keyword>
<dbReference type="Proteomes" id="UP001143486">
    <property type="component" value="Unassembled WGS sequence"/>
</dbReference>
<gene>
    <name evidence="6" type="ORF">GCM10017621_23490</name>
</gene>
<dbReference type="AlphaFoldDB" id="A0A9W6MPD2"/>
<dbReference type="RefSeq" id="WP_271187201.1">
    <property type="nucleotide sequence ID" value="NZ_BSFE01000006.1"/>
</dbReference>